<gene>
    <name evidence="1" type="ORF">BCR44DRAFT_1426528</name>
</gene>
<proteinExistence type="predicted"/>
<keyword evidence="2" id="KW-1185">Reference proteome</keyword>
<accession>A0A1Y2HXU8</accession>
<evidence type="ECO:0000313" key="2">
    <source>
        <dbReference type="Proteomes" id="UP000193411"/>
    </source>
</evidence>
<organism evidence="1 2">
    <name type="scientific">Catenaria anguillulae PL171</name>
    <dbReference type="NCBI Taxonomy" id="765915"/>
    <lineage>
        <taxon>Eukaryota</taxon>
        <taxon>Fungi</taxon>
        <taxon>Fungi incertae sedis</taxon>
        <taxon>Blastocladiomycota</taxon>
        <taxon>Blastocladiomycetes</taxon>
        <taxon>Blastocladiales</taxon>
        <taxon>Catenariaceae</taxon>
        <taxon>Catenaria</taxon>
    </lineage>
</organism>
<feature type="non-terminal residue" evidence="1">
    <location>
        <position position="125"/>
    </location>
</feature>
<comment type="caution">
    <text evidence="1">The sequence shown here is derived from an EMBL/GenBank/DDBJ whole genome shotgun (WGS) entry which is preliminary data.</text>
</comment>
<sequence>MLAPEAEEIPTVSFGKLVDVECGDSHGHWQRRRCGCRCLRVSNGRGGERAGDDEIKLTTGVGRRPHTAWREVGCPAVRAKEPLPGWAGGLLIRRAARMVPLCRELPEHLLNNGRRSRKPCDGRRR</sequence>
<dbReference type="Proteomes" id="UP000193411">
    <property type="component" value="Unassembled WGS sequence"/>
</dbReference>
<dbReference type="EMBL" id="MCFL01000005">
    <property type="protein sequence ID" value="ORZ39428.1"/>
    <property type="molecule type" value="Genomic_DNA"/>
</dbReference>
<protein>
    <submittedName>
        <fullName evidence="1">Uncharacterized protein</fullName>
    </submittedName>
</protein>
<reference evidence="1 2" key="1">
    <citation type="submission" date="2016-07" db="EMBL/GenBank/DDBJ databases">
        <title>Pervasive Adenine N6-methylation of Active Genes in Fungi.</title>
        <authorList>
            <consortium name="DOE Joint Genome Institute"/>
            <person name="Mondo S.J."/>
            <person name="Dannebaum R.O."/>
            <person name="Kuo R.C."/>
            <person name="Labutti K."/>
            <person name="Haridas S."/>
            <person name="Kuo A."/>
            <person name="Salamov A."/>
            <person name="Ahrendt S.R."/>
            <person name="Lipzen A."/>
            <person name="Sullivan W."/>
            <person name="Andreopoulos W.B."/>
            <person name="Clum A."/>
            <person name="Lindquist E."/>
            <person name="Daum C."/>
            <person name="Ramamoorthy G.K."/>
            <person name="Gryganskyi A."/>
            <person name="Culley D."/>
            <person name="Magnuson J.K."/>
            <person name="James T.Y."/>
            <person name="O'Malley M.A."/>
            <person name="Stajich J.E."/>
            <person name="Spatafora J.W."/>
            <person name="Visel A."/>
            <person name="Grigoriev I.V."/>
        </authorList>
    </citation>
    <scope>NUCLEOTIDE SEQUENCE [LARGE SCALE GENOMIC DNA]</scope>
    <source>
        <strain evidence="1 2">PL171</strain>
    </source>
</reference>
<name>A0A1Y2HXU8_9FUNG</name>
<dbReference type="AlphaFoldDB" id="A0A1Y2HXU8"/>
<evidence type="ECO:0000313" key="1">
    <source>
        <dbReference type="EMBL" id="ORZ39428.1"/>
    </source>
</evidence>